<proteinExistence type="predicted"/>
<dbReference type="EMBL" id="BARW01029270">
    <property type="protein sequence ID" value="GAJ07643.1"/>
    <property type="molecule type" value="Genomic_DNA"/>
</dbReference>
<dbReference type="AlphaFoldDB" id="X1TQN4"/>
<gene>
    <name evidence="1" type="ORF">S12H4_47075</name>
</gene>
<sequence>ASIIPLIPKPIRRRMMRLGLLECRKGLDKAVGFIISPKGRKILADFQNAHALEGEEKFCY</sequence>
<protein>
    <submittedName>
        <fullName evidence="1">Uncharacterized protein</fullName>
    </submittedName>
</protein>
<evidence type="ECO:0000313" key="1">
    <source>
        <dbReference type="EMBL" id="GAJ07643.1"/>
    </source>
</evidence>
<reference evidence="1" key="1">
    <citation type="journal article" date="2014" name="Front. Microbiol.">
        <title>High frequency of phylogenetically diverse reductive dehalogenase-homologous genes in deep subseafloor sedimentary metagenomes.</title>
        <authorList>
            <person name="Kawai M."/>
            <person name="Futagami T."/>
            <person name="Toyoda A."/>
            <person name="Takaki Y."/>
            <person name="Nishi S."/>
            <person name="Hori S."/>
            <person name="Arai W."/>
            <person name="Tsubouchi T."/>
            <person name="Morono Y."/>
            <person name="Uchiyama I."/>
            <person name="Ito T."/>
            <person name="Fujiyama A."/>
            <person name="Inagaki F."/>
            <person name="Takami H."/>
        </authorList>
    </citation>
    <scope>NUCLEOTIDE SEQUENCE</scope>
    <source>
        <strain evidence="1">Expedition CK06-06</strain>
    </source>
</reference>
<comment type="caution">
    <text evidence="1">The sequence shown here is derived from an EMBL/GenBank/DDBJ whole genome shotgun (WGS) entry which is preliminary data.</text>
</comment>
<organism evidence="1">
    <name type="scientific">marine sediment metagenome</name>
    <dbReference type="NCBI Taxonomy" id="412755"/>
    <lineage>
        <taxon>unclassified sequences</taxon>
        <taxon>metagenomes</taxon>
        <taxon>ecological metagenomes</taxon>
    </lineage>
</organism>
<accession>X1TQN4</accession>
<name>X1TQN4_9ZZZZ</name>
<feature type="non-terminal residue" evidence="1">
    <location>
        <position position="1"/>
    </location>
</feature>